<accession>A0A6A5VX01</accession>
<evidence type="ECO:0000313" key="3">
    <source>
        <dbReference type="Proteomes" id="UP000800036"/>
    </source>
</evidence>
<keyword evidence="3" id="KW-1185">Reference proteome</keyword>
<protein>
    <submittedName>
        <fullName evidence="2">Uncharacterized protein</fullName>
    </submittedName>
</protein>
<reference evidence="2" key="1">
    <citation type="journal article" date="2020" name="Stud. Mycol.">
        <title>101 Dothideomycetes genomes: a test case for predicting lifestyles and emergence of pathogens.</title>
        <authorList>
            <person name="Haridas S."/>
            <person name="Albert R."/>
            <person name="Binder M."/>
            <person name="Bloem J."/>
            <person name="Labutti K."/>
            <person name="Salamov A."/>
            <person name="Andreopoulos B."/>
            <person name="Baker S."/>
            <person name="Barry K."/>
            <person name="Bills G."/>
            <person name="Bluhm B."/>
            <person name="Cannon C."/>
            <person name="Castanera R."/>
            <person name="Culley D."/>
            <person name="Daum C."/>
            <person name="Ezra D."/>
            <person name="Gonzalez J."/>
            <person name="Henrissat B."/>
            <person name="Kuo A."/>
            <person name="Liang C."/>
            <person name="Lipzen A."/>
            <person name="Lutzoni F."/>
            <person name="Magnuson J."/>
            <person name="Mondo S."/>
            <person name="Nolan M."/>
            <person name="Ohm R."/>
            <person name="Pangilinan J."/>
            <person name="Park H.-J."/>
            <person name="Ramirez L."/>
            <person name="Alfaro M."/>
            <person name="Sun H."/>
            <person name="Tritt A."/>
            <person name="Yoshinaga Y."/>
            <person name="Zwiers L.-H."/>
            <person name="Turgeon B."/>
            <person name="Goodwin S."/>
            <person name="Spatafora J."/>
            <person name="Crous P."/>
            <person name="Grigoriev I."/>
        </authorList>
    </citation>
    <scope>NUCLEOTIDE SEQUENCE</scope>
    <source>
        <strain evidence="2">CBS 107.79</strain>
    </source>
</reference>
<organism evidence="2 3">
    <name type="scientific">Bimuria novae-zelandiae CBS 107.79</name>
    <dbReference type="NCBI Taxonomy" id="1447943"/>
    <lineage>
        <taxon>Eukaryota</taxon>
        <taxon>Fungi</taxon>
        <taxon>Dikarya</taxon>
        <taxon>Ascomycota</taxon>
        <taxon>Pezizomycotina</taxon>
        <taxon>Dothideomycetes</taxon>
        <taxon>Pleosporomycetidae</taxon>
        <taxon>Pleosporales</taxon>
        <taxon>Massarineae</taxon>
        <taxon>Didymosphaeriaceae</taxon>
        <taxon>Bimuria</taxon>
    </lineage>
</organism>
<dbReference type="AlphaFoldDB" id="A0A6A5VX01"/>
<feature type="region of interest" description="Disordered" evidence="1">
    <location>
        <begin position="143"/>
        <end position="199"/>
    </location>
</feature>
<evidence type="ECO:0000256" key="1">
    <source>
        <dbReference type="SAM" id="MobiDB-lite"/>
    </source>
</evidence>
<dbReference type="EMBL" id="ML976658">
    <property type="protein sequence ID" value="KAF1979416.1"/>
    <property type="molecule type" value="Genomic_DNA"/>
</dbReference>
<dbReference type="Proteomes" id="UP000800036">
    <property type="component" value="Unassembled WGS sequence"/>
</dbReference>
<gene>
    <name evidence="2" type="ORF">BU23DRAFT_154320</name>
</gene>
<evidence type="ECO:0000313" key="2">
    <source>
        <dbReference type="EMBL" id="KAF1979416.1"/>
    </source>
</evidence>
<proteinExistence type="predicted"/>
<feature type="region of interest" description="Disordered" evidence="1">
    <location>
        <begin position="1"/>
        <end position="48"/>
    </location>
</feature>
<name>A0A6A5VX01_9PLEO</name>
<sequence length="261" mass="28597">MSNTSKQPVSAPPKMLGDRITNCQHLSANFPPDEWTDETSPPRIEHKRNGTLSLGAADTETRRVVSAPVPCTSPTRSTSAVPARPRYYQANLLSTSGLGASESDSFLVRVPNMSSSTSLINNPPATREVCLVQDGPYPVIGPARVPVTPTNRSDPAFRAPAPRTGGLRVQRTRSSRRSNSSASSLLPAGGTFTHTNGVLMPSPLRNVSLPGEQEEEIELIPRGLPRQIYELSGPREEPRNAPWSRATFWLRKWFCCCKRRK</sequence>